<dbReference type="InterPro" id="IPR058852">
    <property type="entry name" value="HTH_77"/>
</dbReference>
<dbReference type="InterPro" id="IPR011990">
    <property type="entry name" value="TPR-like_helical_dom_sf"/>
</dbReference>
<reference evidence="2 3" key="1">
    <citation type="submission" date="2020-10" db="EMBL/GenBank/DDBJ databases">
        <title>Sequencing the genomes of 1000 actinobacteria strains.</title>
        <authorList>
            <person name="Klenk H.-P."/>
        </authorList>
    </citation>
    <scope>NUCLEOTIDE SEQUENCE [LARGE SCALE GENOMIC DNA]</scope>
    <source>
        <strain evidence="2 3">DSM 43748</strain>
    </source>
</reference>
<keyword evidence="3" id="KW-1185">Reference proteome</keyword>
<dbReference type="EMBL" id="JADBEF010000001">
    <property type="protein sequence ID" value="MBE1560546.1"/>
    <property type="molecule type" value="Genomic_DNA"/>
</dbReference>
<keyword evidence="2" id="KW-0808">Transferase</keyword>
<dbReference type="Gene3D" id="3.40.50.300">
    <property type="entry name" value="P-loop containing nucleotide triphosphate hydrolases"/>
    <property type="match status" value="1"/>
</dbReference>
<evidence type="ECO:0000259" key="1">
    <source>
        <dbReference type="Pfam" id="PF25872"/>
    </source>
</evidence>
<name>A0ABR9KFH8_9ACTN</name>
<proteinExistence type="predicted"/>
<sequence length="672" mass="73818">MNSFVGRSRELSEIRQLVASSRLVTLTGVGGVGKTRLALRAAELSGVESVVAELSSLRDPALLSAHVAAALDLHDQSSRPQLDVLADVLKERRLLLVLDSCEHLADHCAMLTQVLLAAPDLRILATSRRPLDVRGERVFQVPPLPLPGPAAHRSEATLLLTGRAPVHLDRSDDPVLAQICHRLDGIPLAIELAAIQLGALSPRRLLDALDDRFSLLRGHDRCGLPRHQMLRTTIGWSHELCEPDERLLWARLSVFSGGFDLAAAEYVCGDERLPATEIDLLLTRLVNRSLLTAEGEGRYRMMSTVAEFGLDWLRALDQEREIRRRHRDFYLRRARRGESGWSSRAQTDWHARLGRDHTNLRAALDFSLADPGEHVAGLVLAATLWYFWTACGHLREGRHYLERALELVTEPSAERTKALWVCGWIAAIQGDLVLAAARAAECHADAEAQRDRAAIAYATQVAGAAAFFAGDVDTAILQFTAATEQHRATGELHPGLLLGLPQLAMAHVLRGDLDRARAVLHECLAFCDEAGELWARSHACYTLGMVEWAAGDLASAWAHARLSLRVKRLYHDVTGTVMCVELLAWTAGGRGEHAEAARLLGAAQNLWHTFGLPLFGSPFFSAEHRECEEAARRALGGQVYEELTAEGAALPYGDAVSYCLGEWHGPVSWARV</sequence>
<dbReference type="PANTHER" id="PTHR47691">
    <property type="entry name" value="REGULATOR-RELATED"/>
    <property type="match status" value="1"/>
</dbReference>
<gene>
    <name evidence="2" type="ORF">H4W81_003325</name>
</gene>
<evidence type="ECO:0000313" key="3">
    <source>
        <dbReference type="Proteomes" id="UP000661607"/>
    </source>
</evidence>
<accession>A0ABR9KFH8</accession>
<dbReference type="PRINTS" id="PR00364">
    <property type="entry name" value="DISEASERSIST"/>
</dbReference>
<dbReference type="Gene3D" id="1.25.40.10">
    <property type="entry name" value="Tetratricopeptide repeat domain"/>
    <property type="match status" value="1"/>
</dbReference>
<dbReference type="Pfam" id="PF25872">
    <property type="entry name" value="HTH_77"/>
    <property type="match status" value="1"/>
</dbReference>
<keyword evidence="2" id="KW-0723">Serine/threonine-protein kinase</keyword>
<feature type="domain" description="Winged helix-turn-helix" evidence="1">
    <location>
        <begin position="244"/>
        <end position="305"/>
    </location>
</feature>
<dbReference type="SUPFAM" id="SSF48452">
    <property type="entry name" value="TPR-like"/>
    <property type="match status" value="1"/>
</dbReference>
<dbReference type="EC" id="2.7.11.1" evidence="2"/>
<dbReference type="RefSeq" id="WP_192775613.1">
    <property type="nucleotide sequence ID" value="NZ_BAAASY010000007.1"/>
</dbReference>
<dbReference type="SUPFAM" id="SSF52540">
    <property type="entry name" value="P-loop containing nucleoside triphosphate hydrolases"/>
    <property type="match status" value="1"/>
</dbReference>
<dbReference type="GO" id="GO:0004674">
    <property type="term" value="F:protein serine/threonine kinase activity"/>
    <property type="evidence" value="ECO:0007669"/>
    <property type="project" value="UniProtKB-KW"/>
</dbReference>
<keyword evidence="2" id="KW-0418">Kinase</keyword>
<dbReference type="InterPro" id="IPR027417">
    <property type="entry name" value="P-loop_NTPase"/>
</dbReference>
<dbReference type="Proteomes" id="UP000661607">
    <property type="component" value="Unassembled WGS sequence"/>
</dbReference>
<dbReference type="PANTHER" id="PTHR47691:SF3">
    <property type="entry name" value="HTH-TYPE TRANSCRIPTIONAL REGULATOR RV0890C-RELATED"/>
    <property type="match status" value="1"/>
</dbReference>
<organism evidence="2 3">
    <name type="scientific">Nonomuraea africana</name>
    <dbReference type="NCBI Taxonomy" id="46171"/>
    <lineage>
        <taxon>Bacteria</taxon>
        <taxon>Bacillati</taxon>
        <taxon>Actinomycetota</taxon>
        <taxon>Actinomycetes</taxon>
        <taxon>Streptosporangiales</taxon>
        <taxon>Streptosporangiaceae</taxon>
        <taxon>Nonomuraea</taxon>
    </lineage>
</organism>
<evidence type="ECO:0000313" key="2">
    <source>
        <dbReference type="EMBL" id="MBE1560546.1"/>
    </source>
</evidence>
<protein>
    <submittedName>
        <fullName evidence="2">Non-specific serine/threonine protein kinase</fullName>
        <ecNumber evidence="2">2.7.11.1</ecNumber>
    </submittedName>
</protein>
<comment type="caution">
    <text evidence="2">The sequence shown here is derived from an EMBL/GenBank/DDBJ whole genome shotgun (WGS) entry which is preliminary data.</text>
</comment>